<proteinExistence type="predicted"/>
<dbReference type="AlphaFoldDB" id="A0A5N4ALY0"/>
<protein>
    <recommendedName>
        <fullName evidence="3">C2H2-type domain-containing protein</fullName>
    </recommendedName>
</protein>
<keyword evidence="2" id="KW-1185">Reference proteome</keyword>
<comment type="caution">
    <text evidence="1">The sequence shown here is derived from an EMBL/GenBank/DDBJ whole genome shotgun (WGS) entry which is preliminary data.</text>
</comment>
<organism evidence="1 2">
    <name type="scientific">Photinus pyralis</name>
    <name type="common">Common eastern firefly</name>
    <name type="synonym">Lampyris pyralis</name>
    <dbReference type="NCBI Taxonomy" id="7054"/>
    <lineage>
        <taxon>Eukaryota</taxon>
        <taxon>Metazoa</taxon>
        <taxon>Ecdysozoa</taxon>
        <taxon>Arthropoda</taxon>
        <taxon>Hexapoda</taxon>
        <taxon>Insecta</taxon>
        <taxon>Pterygota</taxon>
        <taxon>Neoptera</taxon>
        <taxon>Endopterygota</taxon>
        <taxon>Coleoptera</taxon>
        <taxon>Polyphaga</taxon>
        <taxon>Elateriformia</taxon>
        <taxon>Elateroidea</taxon>
        <taxon>Lampyridae</taxon>
        <taxon>Lampyrinae</taxon>
        <taxon>Photinus</taxon>
    </lineage>
</organism>
<gene>
    <name evidence="1" type="ORF">PPYR_09317</name>
</gene>
<dbReference type="GO" id="GO:0005739">
    <property type="term" value="C:mitochondrion"/>
    <property type="evidence" value="ECO:0007669"/>
    <property type="project" value="TreeGrafter"/>
</dbReference>
<dbReference type="InterPro" id="IPR051276">
    <property type="entry name" value="Saccharopine_DH-like_oxidrdct"/>
</dbReference>
<dbReference type="PANTHER" id="PTHR12286:SF5">
    <property type="entry name" value="SACCHAROPINE DEHYDROGENASE-LIKE OXIDOREDUCTASE"/>
    <property type="match status" value="1"/>
</dbReference>
<dbReference type="InParanoid" id="A0A5N4ALY0"/>
<name>A0A5N4ALY0_PHOPY</name>
<dbReference type="GO" id="GO:0005886">
    <property type="term" value="C:plasma membrane"/>
    <property type="evidence" value="ECO:0007669"/>
    <property type="project" value="TreeGrafter"/>
</dbReference>
<reference evidence="1 2" key="1">
    <citation type="journal article" date="2018" name="Elife">
        <title>Firefly genomes illuminate parallel origins of bioluminescence in beetles.</title>
        <authorList>
            <person name="Fallon T.R."/>
            <person name="Lower S.E."/>
            <person name="Chang C.H."/>
            <person name="Bessho-Uehara M."/>
            <person name="Martin G.J."/>
            <person name="Bewick A.J."/>
            <person name="Behringer M."/>
            <person name="Debat H.J."/>
            <person name="Wong I."/>
            <person name="Day J.C."/>
            <person name="Suvorov A."/>
            <person name="Silva C.J."/>
            <person name="Stanger-Hall K.F."/>
            <person name="Hall D.W."/>
            <person name="Schmitz R.J."/>
            <person name="Nelson D.R."/>
            <person name="Lewis S.M."/>
            <person name="Shigenobu S."/>
            <person name="Bybee S.M."/>
            <person name="Larracuente A.M."/>
            <person name="Oba Y."/>
            <person name="Weng J.K."/>
        </authorList>
    </citation>
    <scope>NUCLEOTIDE SEQUENCE [LARGE SCALE GENOMIC DNA]</scope>
    <source>
        <strain evidence="1">1611_PpyrPB1</strain>
        <tissue evidence="1">Whole body</tissue>
    </source>
</reference>
<accession>A0A5N4ALY0</accession>
<evidence type="ECO:0008006" key="3">
    <source>
        <dbReference type="Google" id="ProtNLM"/>
    </source>
</evidence>
<sequence length="821" mass="94937">MPQCYKCKQNAGSVSNQFDGVDELIKHFKLFHSFTPYGNFYCLDCCHTYQSLKAFKRHFKGNSERENVRYDLASALKNIEATALIFVTKLYSKSNYARKDVDQLINDITNNLLGTIITELSNIFNTTNNNNGEIDKLLAFCLDPFCNFNTYHKYTKSLQNRDLYREPKIFETNNEVDHIILNSTPCLDSKSSKGALMPLQFQFQKFFELPNVLKDTIENMTNLAQKSTIHNIINGEIWKQKKAKFENKTLIPYILYFDDFEINNALGSHAGSQSIAAFYYSFPTLPQHHVSSLENIFTALLFKSTDKCYGNDATLNLLIKEIQLLEKDGLMVHGHQIHYILMAIVGDNLGLNSILGFTKSFSANFPCRFCKCNQSEIKSDCQENLSKFRTIENYQQDISNEIEVKNRAKQSGIREISIFNTIDSFHVVNNYAVDIMHDLFEGVCHYDVCQILTHLIEKDHLFSLKILNSRKQLFNYGKTEIGNISPPIKINHLTNLKLHMSAREMWTFCHFLPLIIGDLVPINNKYWKLLRLLLEMIDLILMTEFNDTDLKLMTLKIEQHHLQYVKLFGNTLKPKFHFLLHYPTIIKKIGPLKYIWCFRFESKHRELKMYTNNTNSRKNIPYTIGIKCSLKFSYRLLNNNGFKNIIAYNSKSTKQQNLRDQFYYKNLNLDAVNIIGDDIMTFKKDIIYKGTQYAIDYYLLTKKLQLYRIVDIVLTSNENIYFRTSYDIVFHGVGWDENVSASDTSFRKPPNKSIIGHVSGMNPGYGLTCICVTMSAIVLLTEPENMPYEGGVYTPGVAFARTSLVKQLNENGVTFEIKSKM</sequence>
<evidence type="ECO:0000313" key="2">
    <source>
        <dbReference type="Proteomes" id="UP000327044"/>
    </source>
</evidence>
<dbReference type="EMBL" id="VVIM01000006">
    <property type="protein sequence ID" value="KAB0798324.1"/>
    <property type="molecule type" value="Genomic_DNA"/>
</dbReference>
<dbReference type="PANTHER" id="PTHR12286">
    <property type="entry name" value="SACCHAROPINE DEHYDROGENASE-LIKE OXIDOREDUCTASE"/>
    <property type="match status" value="1"/>
</dbReference>
<dbReference type="GO" id="GO:0005811">
    <property type="term" value="C:lipid droplet"/>
    <property type="evidence" value="ECO:0007669"/>
    <property type="project" value="TreeGrafter"/>
</dbReference>
<evidence type="ECO:0000313" key="1">
    <source>
        <dbReference type="EMBL" id="KAB0798324.1"/>
    </source>
</evidence>
<dbReference type="GO" id="GO:0009247">
    <property type="term" value="P:glycolipid biosynthetic process"/>
    <property type="evidence" value="ECO:0007669"/>
    <property type="project" value="TreeGrafter"/>
</dbReference>
<dbReference type="Proteomes" id="UP000327044">
    <property type="component" value="Unassembled WGS sequence"/>
</dbReference>